<dbReference type="InterPro" id="IPR020298">
    <property type="entry name" value="Kil_phage_P22-type"/>
</dbReference>
<reference evidence="1 2" key="1">
    <citation type="submission" date="2017-05" db="EMBL/GenBank/DDBJ databases">
        <title>Whole genome sequencing of Yersinia kristensenii.</title>
        <authorList>
            <person name="Campioni F."/>
        </authorList>
    </citation>
    <scope>NUCLEOTIDE SEQUENCE [LARGE SCALE GENOMIC DNA]</scope>
    <source>
        <strain evidence="1 2">CFSAN060536</strain>
    </source>
</reference>
<dbReference type="Proteomes" id="UP000196440">
    <property type="component" value="Unassembled WGS sequence"/>
</dbReference>
<evidence type="ECO:0000313" key="2">
    <source>
        <dbReference type="Proteomes" id="UP000196440"/>
    </source>
</evidence>
<evidence type="ECO:0000313" key="1">
    <source>
        <dbReference type="EMBL" id="OVZ86601.1"/>
    </source>
</evidence>
<dbReference type="RefSeq" id="WP_087815988.1">
    <property type="nucleotide sequence ID" value="NZ_NHOI01000013.1"/>
</dbReference>
<proteinExistence type="predicted"/>
<evidence type="ECO:0008006" key="3">
    <source>
        <dbReference type="Google" id="ProtNLM"/>
    </source>
</evidence>
<dbReference type="AlphaFoldDB" id="A0A209A1J1"/>
<protein>
    <recommendedName>
        <fullName evidence="3">Protein kil</fullName>
    </recommendedName>
</protein>
<name>A0A209A1J1_YERIN</name>
<accession>A0A209A1J1</accession>
<comment type="caution">
    <text evidence="1">The sequence shown here is derived from an EMBL/GenBank/DDBJ whole genome shotgun (WGS) entry which is preliminary data.</text>
</comment>
<gene>
    <name evidence="1" type="ORF">CBW57_11670</name>
</gene>
<organism evidence="1 2">
    <name type="scientific">Yersinia intermedia</name>
    <dbReference type="NCBI Taxonomy" id="631"/>
    <lineage>
        <taxon>Bacteria</taxon>
        <taxon>Pseudomonadati</taxon>
        <taxon>Pseudomonadota</taxon>
        <taxon>Gammaproteobacteria</taxon>
        <taxon>Enterobacterales</taxon>
        <taxon>Yersiniaceae</taxon>
        <taxon>Yersinia</taxon>
    </lineage>
</organism>
<dbReference type="EMBL" id="NHOI01000013">
    <property type="protein sequence ID" value="OVZ86601.1"/>
    <property type="molecule type" value="Genomic_DNA"/>
</dbReference>
<dbReference type="Pfam" id="PF17519">
    <property type="entry name" value="DUF5444"/>
    <property type="match status" value="1"/>
</dbReference>
<sequence length="59" mass="6833">MRIKPNGDGTVTASQVHNGFKKRYTKSFPDTPQGIHEAYRWCQIVWLGWDDSQDMEYAA</sequence>